<evidence type="ECO:0000313" key="3">
    <source>
        <dbReference type="Proteomes" id="UP000319576"/>
    </source>
</evidence>
<dbReference type="KEGG" id="uli:ETAA1_59470"/>
<proteinExistence type="predicted"/>
<dbReference type="RefSeq" id="WP_145244140.1">
    <property type="nucleotide sequence ID" value="NZ_CP036273.1"/>
</dbReference>
<protein>
    <recommendedName>
        <fullName evidence="4">DUF4019 domain-containing protein</fullName>
    </recommendedName>
</protein>
<accession>A0A517Y2B9</accession>
<feature type="chain" id="PRO_5021986353" description="DUF4019 domain-containing protein" evidence="1">
    <location>
        <begin position="27"/>
        <end position="185"/>
    </location>
</feature>
<dbReference type="EMBL" id="CP036273">
    <property type="protein sequence ID" value="QDU23936.1"/>
    <property type="molecule type" value="Genomic_DNA"/>
</dbReference>
<dbReference type="AlphaFoldDB" id="A0A517Y2B9"/>
<dbReference type="Proteomes" id="UP000319576">
    <property type="component" value="Chromosome"/>
</dbReference>
<keyword evidence="1" id="KW-0732">Signal</keyword>
<organism evidence="2 3">
    <name type="scientific">Urbifossiella limnaea</name>
    <dbReference type="NCBI Taxonomy" id="2528023"/>
    <lineage>
        <taxon>Bacteria</taxon>
        <taxon>Pseudomonadati</taxon>
        <taxon>Planctomycetota</taxon>
        <taxon>Planctomycetia</taxon>
        <taxon>Gemmatales</taxon>
        <taxon>Gemmataceae</taxon>
        <taxon>Urbifossiella</taxon>
    </lineage>
</organism>
<keyword evidence="3" id="KW-1185">Reference proteome</keyword>
<gene>
    <name evidence="2" type="ORF">ETAA1_59470</name>
</gene>
<reference evidence="2 3" key="1">
    <citation type="submission" date="2019-02" db="EMBL/GenBank/DDBJ databases">
        <title>Deep-cultivation of Planctomycetes and their phenomic and genomic characterization uncovers novel biology.</title>
        <authorList>
            <person name="Wiegand S."/>
            <person name="Jogler M."/>
            <person name="Boedeker C."/>
            <person name="Pinto D."/>
            <person name="Vollmers J."/>
            <person name="Rivas-Marin E."/>
            <person name="Kohn T."/>
            <person name="Peeters S.H."/>
            <person name="Heuer A."/>
            <person name="Rast P."/>
            <person name="Oberbeckmann S."/>
            <person name="Bunk B."/>
            <person name="Jeske O."/>
            <person name="Meyerdierks A."/>
            <person name="Storesund J.E."/>
            <person name="Kallscheuer N."/>
            <person name="Luecker S."/>
            <person name="Lage O.M."/>
            <person name="Pohl T."/>
            <person name="Merkel B.J."/>
            <person name="Hornburger P."/>
            <person name="Mueller R.-W."/>
            <person name="Bruemmer F."/>
            <person name="Labrenz M."/>
            <person name="Spormann A.M."/>
            <person name="Op den Camp H."/>
            <person name="Overmann J."/>
            <person name="Amann R."/>
            <person name="Jetten M.S.M."/>
            <person name="Mascher T."/>
            <person name="Medema M.H."/>
            <person name="Devos D.P."/>
            <person name="Kaster A.-K."/>
            <person name="Ovreas L."/>
            <person name="Rohde M."/>
            <person name="Galperin M.Y."/>
            <person name="Jogler C."/>
        </authorList>
    </citation>
    <scope>NUCLEOTIDE SEQUENCE [LARGE SCALE GENOMIC DNA]</scope>
    <source>
        <strain evidence="2 3">ETA_A1</strain>
    </source>
</reference>
<dbReference type="OrthoDB" id="670350at2"/>
<name>A0A517Y2B9_9BACT</name>
<sequence length="185" mass="19535" precursor="true">MTPSHPAAIVALLLVLVAAGCGRPPAAPDAAPLSREEVEQNLQAQAGELGRAVVAEDHERVAGLTHPELVKKLGGRDRYVQRLGEIAAQMKAGGFRMAAITPARPSALAETARKWFGVVPTEVEMTGPGGARTTLRSYHIGESGDGGRAWRFVDANGVNGDRRKLTLIIPDYPADLPVPVSPPPQ</sequence>
<evidence type="ECO:0008006" key="4">
    <source>
        <dbReference type="Google" id="ProtNLM"/>
    </source>
</evidence>
<evidence type="ECO:0000256" key="1">
    <source>
        <dbReference type="SAM" id="SignalP"/>
    </source>
</evidence>
<evidence type="ECO:0000313" key="2">
    <source>
        <dbReference type="EMBL" id="QDU23936.1"/>
    </source>
</evidence>
<feature type="signal peptide" evidence="1">
    <location>
        <begin position="1"/>
        <end position="26"/>
    </location>
</feature>